<protein>
    <submittedName>
        <fullName evidence="1">Uncharacterized protein</fullName>
    </submittedName>
</protein>
<dbReference type="EMBL" id="OX458932">
    <property type="protein sequence ID" value="CAI9086459.1"/>
    <property type="molecule type" value="Genomic_DNA"/>
</dbReference>
<gene>
    <name evidence="1" type="ORF">MFUM_2147</name>
</gene>
<reference evidence="1" key="1">
    <citation type="submission" date="2023-03" db="EMBL/GenBank/DDBJ databases">
        <authorList>
            <person name="Cremers G."/>
            <person name="Picone N."/>
        </authorList>
    </citation>
    <scope>NUCLEOTIDE SEQUENCE</scope>
    <source>
        <strain evidence="1">Sample_alias</strain>
    </source>
</reference>
<evidence type="ECO:0000313" key="2">
    <source>
        <dbReference type="Proteomes" id="UP001161497"/>
    </source>
</evidence>
<accession>A0ABM9IFI9</accession>
<evidence type="ECO:0000313" key="1">
    <source>
        <dbReference type="EMBL" id="CAI9086459.1"/>
    </source>
</evidence>
<dbReference type="Proteomes" id="UP001161497">
    <property type="component" value="Chromosome"/>
</dbReference>
<name>A0ABM9IFI9_9BACT</name>
<keyword evidence="2" id="KW-1185">Reference proteome</keyword>
<proteinExistence type="predicted"/>
<organism evidence="1 2">
    <name type="scientific">Candidatus Methylacidiphilum fumarolicum</name>
    <dbReference type="NCBI Taxonomy" id="591154"/>
    <lineage>
        <taxon>Bacteria</taxon>
        <taxon>Pseudomonadati</taxon>
        <taxon>Verrucomicrobiota</taxon>
        <taxon>Methylacidiphilae</taxon>
        <taxon>Methylacidiphilales</taxon>
        <taxon>Methylacidiphilaceae</taxon>
        <taxon>Methylacidiphilum (ex Ratnadevi et al. 2023)</taxon>
    </lineage>
</organism>
<sequence length="39" mass="4106">MAPVKGKLVVGQAKTVMPTFLAVLRGLCTSCPKVLEGDF</sequence>